<gene>
    <name evidence="1" type="ORF">GMARGA_LOCUS13755</name>
</gene>
<name>A0ABN7V2Y9_GIGMA</name>
<reference evidence="1 2" key="1">
    <citation type="submission" date="2021-06" db="EMBL/GenBank/DDBJ databases">
        <authorList>
            <person name="Kallberg Y."/>
            <person name="Tangrot J."/>
            <person name="Rosling A."/>
        </authorList>
    </citation>
    <scope>NUCLEOTIDE SEQUENCE [LARGE SCALE GENOMIC DNA]</scope>
    <source>
        <strain evidence="1 2">120-4 pot B 10/14</strain>
    </source>
</reference>
<evidence type="ECO:0000313" key="2">
    <source>
        <dbReference type="Proteomes" id="UP000789901"/>
    </source>
</evidence>
<dbReference type="Proteomes" id="UP000789901">
    <property type="component" value="Unassembled WGS sequence"/>
</dbReference>
<dbReference type="EMBL" id="CAJVQB010008849">
    <property type="protein sequence ID" value="CAG8723884.1"/>
    <property type="molecule type" value="Genomic_DNA"/>
</dbReference>
<accession>A0ABN7V2Y9</accession>
<sequence>LLENAVKNDEAHRAIVVFGNKVNMFEYKEKVGIFGIKKDGISGELKEEAINEIKLKYYLNTNC</sequence>
<comment type="caution">
    <text evidence="1">The sequence shown here is derived from an EMBL/GenBank/DDBJ whole genome shotgun (WGS) entry which is preliminary data.</text>
</comment>
<keyword evidence="2" id="KW-1185">Reference proteome</keyword>
<organism evidence="1 2">
    <name type="scientific">Gigaspora margarita</name>
    <dbReference type="NCBI Taxonomy" id="4874"/>
    <lineage>
        <taxon>Eukaryota</taxon>
        <taxon>Fungi</taxon>
        <taxon>Fungi incertae sedis</taxon>
        <taxon>Mucoromycota</taxon>
        <taxon>Glomeromycotina</taxon>
        <taxon>Glomeromycetes</taxon>
        <taxon>Diversisporales</taxon>
        <taxon>Gigasporaceae</taxon>
        <taxon>Gigaspora</taxon>
    </lineage>
</organism>
<feature type="non-terminal residue" evidence="1">
    <location>
        <position position="1"/>
    </location>
</feature>
<proteinExistence type="predicted"/>
<protein>
    <submittedName>
        <fullName evidence="1">35658_t:CDS:1</fullName>
    </submittedName>
</protein>
<evidence type="ECO:0000313" key="1">
    <source>
        <dbReference type="EMBL" id="CAG8723884.1"/>
    </source>
</evidence>